<organism evidence="1">
    <name type="scientific">uncultured Desulfobacterium sp</name>
    <dbReference type="NCBI Taxonomy" id="201089"/>
    <lineage>
        <taxon>Bacteria</taxon>
        <taxon>Pseudomonadati</taxon>
        <taxon>Thermodesulfobacteriota</taxon>
        <taxon>Desulfobacteria</taxon>
        <taxon>Desulfobacterales</taxon>
        <taxon>Desulfobacteriaceae</taxon>
        <taxon>Desulfobacterium</taxon>
        <taxon>environmental samples</taxon>
    </lineage>
</organism>
<proteinExistence type="predicted"/>
<sequence>MVTVSLPLQYGKRAILVHLLFEVAYPDKNLLMLLLISSSCKLQLKFPNRFAGVLAPEFDDSGAVKSVIGITRNIDLALLDIKLPDIEGGRLYGLLKESRPERLLPDV</sequence>
<dbReference type="AlphaFoldDB" id="A0A445MWN2"/>
<protein>
    <recommendedName>
        <fullName evidence="2">Response regulatory domain-containing protein</fullName>
    </recommendedName>
</protein>
<gene>
    <name evidence="1" type="ORF">PITCH_A2030034</name>
</gene>
<dbReference type="EMBL" id="OJIN01000117">
    <property type="protein sequence ID" value="SPD73890.1"/>
    <property type="molecule type" value="Genomic_DNA"/>
</dbReference>
<evidence type="ECO:0000313" key="1">
    <source>
        <dbReference type="EMBL" id="SPD73890.1"/>
    </source>
</evidence>
<evidence type="ECO:0008006" key="2">
    <source>
        <dbReference type="Google" id="ProtNLM"/>
    </source>
</evidence>
<accession>A0A445MWN2</accession>
<name>A0A445MWN2_9BACT</name>
<reference evidence="1" key="1">
    <citation type="submission" date="2018-01" db="EMBL/GenBank/DDBJ databases">
        <authorList>
            <person name="Regsiter A."/>
            <person name="William W."/>
        </authorList>
    </citation>
    <scope>NUCLEOTIDE SEQUENCE</scope>
    <source>
        <strain evidence="1">TRIP AH-1</strain>
    </source>
</reference>